<dbReference type="PANTHER" id="PTHR43013">
    <property type="entry name" value="GLUTAMYL-TRNA REDUCTASE"/>
    <property type="match status" value="1"/>
</dbReference>
<evidence type="ECO:0000256" key="12">
    <source>
        <dbReference type="PIRSR" id="PIRSR000445-3"/>
    </source>
</evidence>
<dbReference type="PANTHER" id="PTHR43013:SF1">
    <property type="entry name" value="GLUTAMYL-TRNA REDUCTASE"/>
    <property type="match status" value="1"/>
</dbReference>
<gene>
    <name evidence="9" type="primary">hemA</name>
    <name evidence="18" type="ORF">GSUB_02325</name>
</gene>
<dbReference type="InterPro" id="IPR015895">
    <property type="entry name" value="4pyrrol_synth_GluRdtase_N"/>
</dbReference>
<feature type="domain" description="Glutamyl-tRNA reductase N-terminal" evidence="17">
    <location>
        <begin position="6"/>
        <end position="156"/>
    </location>
</feature>
<evidence type="ECO:0000256" key="5">
    <source>
        <dbReference type="ARBA" id="ARBA00023002"/>
    </source>
</evidence>
<evidence type="ECO:0000259" key="17">
    <source>
        <dbReference type="Pfam" id="PF05201"/>
    </source>
</evidence>
<dbReference type="Gene3D" id="3.40.50.720">
    <property type="entry name" value="NAD(P)-binding Rossmann-like Domain"/>
    <property type="match status" value="1"/>
</dbReference>
<evidence type="ECO:0000259" key="15">
    <source>
        <dbReference type="Pfam" id="PF00745"/>
    </source>
</evidence>
<dbReference type="EC" id="1.2.1.70" evidence="3 9"/>
<evidence type="ECO:0000256" key="2">
    <source>
        <dbReference type="ARBA" id="ARBA00005916"/>
    </source>
</evidence>
<evidence type="ECO:0000256" key="10">
    <source>
        <dbReference type="PIRSR" id="PIRSR000445-1"/>
    </source>
</evidence>
<dbReference type="GO" id="GO:0019353">
    <property type="term" value="P:protoporphyrinogen IX biosynthetic process from glutamate"/>
    <property type="evidence" value="ECO:0007669"/>
    <property type="project" value="TreeGrafter"/>
</dbReference>
<dbReference type="SUPFAM" id="SSF69742">
    <property type="entry name" value="Glutamyl tRNA-reductase catalytic, N-terminal domain"/>
    <property type="match status" value="1"/>
</dbReference>
<dbReference type="AlphaFoldDB" id="A0A0B5FBT6"/>
<comment type="function">
    <text evidence="9">Catalyzes the NADPH-dependent reduction of glutamyl-tRNA(Glu) to glutamate 1-semialdehyde (GSA).</text>
</comment>
<evidence type="ECO:0000256" key="14">
    <source>
        <dbReference type="RuleBase" id="RU000584"/>
    </source>
</evidence>
<comment type="pathway">
    <text evidence="1 9 14">Porphyrin-containing compound metabolism; protoporphyrin-IX biosynthesis; 5-aminolevulinate from L-glutamyl-tRNA(Glu): step 1/2.</text>
</comment>
<evidence type="ECO:0000313" key="19">
    <source>
        <dbReference type="Proteomes" id="UP000035036"/>
    </source>
</evidence>
<keyword evidence="4 9" id="KW-0521">NADP</keyword>
<dbReference type="NCBIfam" id="TIGR01035">
    <property type="entry name" value="hemA"/>
    <property type="match status" value="1"/>
</dbReference>
<evidence type="ECO:0000256" key="9">
    <source>
        <dbReference type="HAMAP-Rule" id="MF_00087"/>
    </source>
</evidence>
<dbReference type="GO" id="GO:0050661">
    <property type="term" value="F:NADP binding"/>
    <property type="evidence" value="ECO:0007669"/>
    <property type="project" value="InterPro"/>
</dbReference>
<dbReference type="HAMAP" id="MF_00087">
    <property type="entry name" value="Glu_tRNA_reductase"/>
    <property type="match status" value="1"/>
</dbReference>
<dbReference type="Proteomes" id="UP000035036">
    <property type="component" value="Chromosome"/>
</dbReference>
<dbReference type="InterPro" id="IPR006151">
    <property type="entry name" value="Shikm_DH/Glu-tRNA_Rdtase"/>
</dbReference>
<protein>
    <recommendedName>
        <fullName evidence="8 9">Glutamyl-tRNA reductase</fullName>
        <shortName evidence="9">GluTR</shortName>
        <ecNumber evidence="3 9">1.2.1.70</ecNumber>
    </recommendedName>
</protein>
<dbReference type="InterPro" id="IPR036343">
    <property type="entry name" value="GluRdtase_N_sf"/>
</dbReference>
<evidence type="ECO:0000256" key="8">
    <source>
        <dbReference type="ARBA" id="ARBA00068659"/>
    </source>
</evidence>
<dbReference type="KEGG" id="gsb:GSUB_02325"/>
<evidence type="ECO:0000256" key="7">
    <source>
        <dbReference type="ARBA" id="ARBA00047464"/>
    </source>
</evidence>
<dbReference type="PIRSF" id="PIRSF000445">
    <property type="entry name" value="4pyrrol_synth_GluRdtase"/>
    <property type="match status" value="1"/>
</dbReference>
<keyword evidence="19" id="KW-1185">Reference proteome</keyword>
<reference evidence="18 19" key="1">
    <citation type="journal article" date="2015" name="Genome Announc.">
        <title>Genomes of Geoalkalibacter ferrihydriticus Z-0531T and Geoalkalibacter subterraneus Red1T, Two Haloalkaliphilic Metal-Reducing Deltaproteobacteria.</title>
        <authorList>
            <person name="Badalamenti J.P."/>
            <person name="Krajmalnik-Brown R."/>
            <person name="Torres C.I."/>
            <person name="Bond D.R."/>
        </authorList>
    </citation>
    <scope>NUCLEOTIDE SEQUENCE [LARGE SCALE GENOMIC DNA]</scope>
    <source>
        <strain evidence="18 19">Red1</strain>
    </source>
</reference>
<proteinExistence type="inferred from homology"/>
<dbReference type="InterPro" id="IPR036453">
    <property type="entry name" value="GluRdtase_dimer_dom_sf"/>
</dbReference>
<dbReference type="SUPFAM" id="SSF51735">
    <property type="entry name" value="NAD(P)-binding Rossmann-fold domains"/>
    <property type="match status" value="1"/>
</dbReference>
<comment type="domain">
    <text evidence="9">Possesses an unusual extended V-shaped dimeric structure with each monomer consisting of three distinct domains arranged along a curved 'spinal' alpha-helix. The N-terminal catalytic domain specifically recognizes the glutamate moiety of the substrate. The second domain is the NADPH-binding domain, and the third C-terminal domain is responsible for dimerization.</text>
</comment>
<keyword evidence="5 9" id="KW-0560">Oxidoreductase</keyword>
<dbReference type="SUPFAM" id="SSF69075">
    <property type="entry name" value="Glutamyl tRNA-reductase dimerization domain"/>
    <property type="match status" value="1"/>
</dbReference>
<evidence type="ECO:0000313" key="18">
    <source>
        <dbReference type="EMBL" id="AJF05632.1"/>
    </source>
</evidence>
<feature type="binding site" evidence="9 12">
    <location>
        <begin position="189"/>
        <end position="194"/>
    </location>
    <ligand>
        <name>NADP(+)</name>
        <dbReference type="ChEBI" id="CHEBI:58349"/>
    </ligand>
</feature>
<dbReference type="UniPathway" id="UPA00251">
    <property type="reaction ID" value="UER00316"/>
</dbReference>
<dbReference type="FunFam" id="3.30.460.30:FF:000001">
    <property type="entry name" value="Glutamyl-tRNA reductase"/>
    <property type="match status" value="1"/>
</dbReference>
<evidence type="ECO:0000256" key="11">
    <source>
        <dbReference type="PIRSR" id="PIRSR000445-2"/>
    </source>
</evidence>
<feature type="site" description="Important for activity" evidence="9 13">
    <location>
        <position position="99"/>
    </location>
</feature>
<dbReference type="Gene3D" id="3.30.460.30">
    <property type="entry name" value="Glutamyl-tRNA reductase, N-terminal domain"/>
    <property type="match status" value="1"/>
</dbReference>
<dbReference type="RefSeq" id="WP_040199014.1">
    <property type="nucleotide sequence ID" value="NZ_CP010311.1"/>
</dbReference>
<accession>A0A0B5FBT6</accession>
<evidence type="ECO:0000256" key="1">
    <source>
        <dbReference type="ARBA" id="ARBA00005059"/>
    </source>
</evidence>
<dbReference type="Pfam" id="PF00745">
    <property type="entry name" value="GlutR_dimer"/>
    <property type="match status" value="1"/>
</dbReference>
<dbReference type="OrthoDB" id="110209at2"/>
<evidence type="ECO:0000256" key="13">
    <source>
        <dbReference type="PIRSR" id="PIRSR000445-4"/>
    </source>
</evidence>
<keyword evidence="6 9" id="KW-0627">Porphyrin biosynthesis</keyword>
<organism evidence="18 19">
    <name type="scientific">Geoalkalibacter subterraneus</name>
    <dbReference type="NCBI Taxonomy" id="483547"/>
    <lineage>
        <taxon>Bacteria</taxon>
        <taxon>Pseudomonadati</taxon>
        <taxon>Thermodesulfobacteriota</taxon>
        <taxon>Desulfuromonadia</taxon>
        <taxon>Desulfuromonadales</taxon>
        <taxon>Geoalkalibacteraceae</taxon>
        <taxon>Geoalkalibacter</taxon>
    </lineage>
</organism>
<dbReference type="EMBL" id="CP010311">
    <property type="protein sequence ID" value="AJF05632.1"/>
    <property type="molecule type" value="Genomic_DNA"/>
</dbReference>
<feature type="domain" description="Quinate/shikimate 5-dehydrogenase/glutamyl-tRNA reductase" evidence="16">
    <location>
        <begin position="171"/>
        <end position="306"/>
    </location>
</feature>
<feature type="domain" description="Tetrapyrrole biosynthesis glutamyl-tRNA reductase dimerisation" evidence="15">
    <location>
        <begin position="320"/>
        <end position="419"/>
    </location>
</feature>
<dbReference type="STRING" id="483547.GSUB_02325"/>
<comment type="miscellaneous">
    <text evidence="9">During catalysis, the active site Cys acts as a nucleophile attacking the alpha-carbonyl group of tRNA-bound glutamate with the formation of a thioester intermediate between enzyme and glutamate, and the concomitant release of tRNA(Glu). The thioester intermediate is finally reduced by direct hydride transfer from NADPH, to form the product GSA.</text>
</comment>
<dbReference type="InterPro" id="IPR015896">
    <property type="entry name" value="4pyrrol_synth_GluRdtase_dimer"/>
</dbReference>
<dbReference type="InterPro" id="IPR000343">
    <property type="entry name" value="4pyrrol_synth_GluRdtase"/>
</dbReference>
<dbReference type="InterPro" id="IPR018214">
    <property type="entry name" value="GluRdtase_CS"/>
</dbReference>
<evidence type="ECO:0000256" key="4">
    <source>
        <dbReference type="ARBA" id="ARBA00022857"/>
    </source>
</evidence>
<dbReference type="PROSITE" id="PS00747">
    <property type="entry name" value="GLUTR"/>
    <property type="match status" value="1"/>
</dbReference>
<dbReference type="HOGENOM" id="CLU_035113_2_2_7"/>
<evidence type="ECO:0000256" key="3">
    <source>
        <dbReference type="ARBA" id="ARBA00012970"/>
    </source>
</evidence>
<comment type="subunit">
    <text evidence="9">Homodimer.</text>
</comment>
<sequence length="436" mass="48989">MNIIVVGLSHKTAPVEIREKVAFAPTAMEKPLHALVALPSVTEGLIVSTCNRVELYVTSRDTEEAITQLKHFLADFHHLQVEDLAPHLYDHKGPEAIRHLFRVASSLDSMVIGEPQILGQIKTAYGYATDHKTSGIILNRFLHKAFSVAKRVRTETQIASNAVSVSFAAVELARKIFDTLEDKTVLLIGAGEMCELAARHFVNNGISKVLVTNRTYERAVKLAEEFQGKPILFDNFTEHLHRVDIVLTSTGAPDYILHHQEVEGVIKQRRYKPMFFIDIAVPRDIDPKVNDVDNVYLYDVDDLQEVVQSNLKERHKEAKKAEAIIDQEIHQFHQWLSCLDVVPTIVALREKFDEIRQAEVEKTLSNLKDLGKKERKAIEAMAAAIVNKALHAPITVLKKTQNGAEGDNYVEAVRTLFDLPTCCEQQDAQSSPPEKN</sequence>
<dbReference type="CDD" id="cd05213">
    <property type="entry name" value="NAD_bind_Glutamyl_tRNA_reduct"/>
    <property type="match status" value="1"/>
</dbReference>
<dbReference type="FunFam" id="3.40.50.720:FF:000031">
    <property type="entry name" value="Glutamyl-tRNA reductase"/>
    <property type="match status" value="1"/>
</dbReference>
<feature type="binding site" evidence="9 11">
    <location>
        <position position="109"/>
    </location>
    <ligand>
        <name>substrate</name>
    </ligand>
</feature>
<dbReference type="Pfam" id="PF05201">
    <property type="entry name" value="GlutR_N"/>
    <property type="match status" value="1"/>
</dbReference>
<evidence type="ECO:0000256" key="6">
    <source>
        <dbReference type="ARBA" id="ARBA00023244"/>
    </source>
</evidence>
<dbReference type="NCBIfam" id="NF000744">
    <property type="entry name" value="PRK00045.1-3"/>
    <property type="match status" value="1"/>
</dbReference>
<feature type="binding site" evidence="9 11">
    <location>
        <begin position="49"/>
        <end position="52"/>
    </location>
    <ligand>
        <name>substrate</name>
    </ligand>
</feature>
<feature type="binding site" evidence="9 11">
    <location>
        <position position="120"/>
    </location>
    <ligand>
        <name>substrate</name>
    </ligand>
</feature>
<dbReference type="GO" id="GO:0008883">
    <property type="term" value="F:glutamyl-tRNA reductase activity"/>
    <property type="evidence" value="ECO:0007669"/>
    <property type="project" value="UniProtKB-UniRule"/>
</dbReference>
<comment type="similarity">
    <text evidence="2 9 14">Belongs to the glutamyl-tRNA reductase family.</text>
</comment>
<dbReference type="Pfam" id="PF01488">
    <property type="entry name" value="Shikimate_DH"/>
    <property type="match status" value="1"/>
</dbReference>
<feature type="binding site" evidence="9 11">
    <location>
        <begin position="114"/>
        <end position="116"/>
    </location>
    <ligand>
        <name>substrate</name>
    </ligand>
</feature>
<comment type="catalytic activity">
    <reaction evidence="7 9 14">
        <text>(S)-4-amino-5-oxopentanoate + tRNA(Glu) + NADP(+) = L-glutamyl-tRNA(Glu) + NADPH + H(+)</text>
        <dbReference type="Rhea" id="RHEA:12344"/>
        <dbReference type="Rhea" id="RHEA-COMP:9663"/>
        <dbReference type="Rhea" id="RHEA-COMP:9680"/>
        <dbReference type="ChEBI" id="CHEBI:15378"/>
        <dbReference type="ChEBI" id="CHEBI:57501"/>
        <dbReference type="ChEBI" id="CHEBI:57783"/>
        <dbReference type="ChEBI" id="CHEBI:58349"/>
        <dbReference type="ChEBI" id="CHEBI:78442"/>
        <dbReference type="ChEBI" id="CHEBI:78520"/>
        <dbReference type="EC" id="1.2.1.70"/>
    </reaction>
</comment>
<name>A0A0B5FBT6_9BACT</name>
<feature type="active site" description="Nucleophile" evidence="9 10">
    <location>
        <position position="50"/>
    </location>
</feature>
<dbReference type="InterPro" id="IPR036291">
    <property type="entry name" value="NAD(P)-bd_dom_sf"/>
</dbReference>
<evidence type="ECO:0000259" key="16">
    <source>
        <dbReference type="Pfam" id="PF01488"/>
    </source>
</evidence>